<feature type="transmembrane region" description="Helical" evidence="1">
    <location>
        <begin position="94"/>
        <end position="117"/>
    </location>
</feature>
<dbReference type="PANTHER" id="PTHR34821">
    <property type="entry name" value="INNER MEMBRANE PROTEIN YDCZ"/>
    <property type="match status" value="1"/>
</dbReference>
<dbReference type="STRING" id="573061.Clocel_4341"/>
<dbReference type="Proteomes" id="UP000002730">
    <property type="component" value="Chromosome"/>
</dbReference>
<feature type="transmembrane region" description="Helical" evidence="1">
    <location>
        <begin position="129"/>
        <end position="145"/>
    </location>
</feature>
<evidence type="ECO:0000256" key="1">
    <source>
        <dbReference type="SAM" id="Phobius"/>
    </source>
</evidence>
<dbReference type="OrthoDB" id="9789346at2"/>
<dbReference type="EMBL" id="CP002160">
    <property type="protein sequence ID" value="ADL53998.1"/>
    <property type="molecule type" value="Genomic_DNA"/>
</dbReference>
<proteinExistence type="predicted"/>
<sequence>MSGFLFAVIAGVAMSLQGVFNTRLSDKIGSFKTTVFVQGTAFIFSLIALFIFGYNEQGKFGDLKLINKLYLTGGLIGVLITYTVILSIKNLSPTVAISSILIAQLLSASLIDALGLFDTKKVIISANELVGISIMLVGIVVFKFLKF</sequence>
<dbReference type="Pfam" id="PF04657">
    <property type="entry name" value="DMT_YdcZ"/>
    <property type="match status" value="1"/>
</dbReference>
<reference evidence="2 3" key="1">
    <citation type="submission" date="2010-08" db="EMBL/GenBank/DDBJ databases">
        <title>Complete sequence of Clostridium cellulovorans 743B.</title>
        <authorList>
            <consortium name="US DOE Joint Genome Institute"/>
            <person name="Lucas S."/>
            <person name="Copeland A."/>
            <person name="Lapidus A."/>
            <person name="Cheng J.-F."/>
            <person name="Bruce D."/>
            <person name="Goodwin L."/>
            <person name="Pitluck S."/>
            <person name="Chertkov O."/>
            <person name="Detter J.C."/>
            <person name="Han C."/>
            <person name="Tapia R."/>
            <person name="Land M."/>
            <person name="Hauser L."/>
            <person name="Chang Y.-J."/>
            <person name="Jeffries C."/>
            <person name="Kyrpides N."/>
            <person name="Ivanova N."/>
            <person name="Mikhailova N."/>
            <person name="Hemme C.L."/>
            <person name="Woyke T."/>
        </authorList>
    </citation>
    <scope>NUCLEOTIDE SEQUENCE [LARGE SCALE GENOMIC DNA]</scope>
    <source>
        <strain evidence="3">ATCC 35296 / DSM 3052 / OCM 3 / 743B</strain>
    </source>
</reference>
<feature type="transmembrane region" description="Helical" evidence="1">
    <location>
        <begin position="34"/>
        <end position="54"/>
    </location>
</feature>
<keyword evidence="1" id="KW-0472">Membrane</keyword>
<keyword evidence="1" id="KW-0812">Transmembrane</keyword>
<dbReference type="eggNOG" id="COG3238">
    <property type="taxonomic scope" value="Bacteria"/>
</dbReference>
<evidence type="ECO:0000313" key="2">
    <source>
        <dbReference type="EMBL" id="ADL53998.1"/>
    </source>
</evidence>
<evidence type="ECO:0008006" key="4">
    <source>
        <dbReference type="Google" id="ProtNLM"/>
    </source>
</evidence>
<keyword evidence="1" id="KW-1133">Transmembrane helix</keyword>
<dbReference type="PANTHER" id="PTHR34821:SF3">
    <property type="entry name" value="MEMBRANE PROTEIN"/>
    <property type="match status" value="1"/>
</dbReference>
<dbReference type="KEGG" id="ccb:Clocel_4341"/>
<evidence type="ECO:0000313" key="3">
    <source>
        <dbReference type="Proteomes" id="UP000002730"/>
    </source>
</evidence>
<dbReference type="GO" id="GO:0005886">
    <property type="term" value="C:plasma membrane"/>
    <property type="evidence" value="ECO:0007669"/>
    <property type="project" value="TreeGrafter"/>
</dbReference>
<dbReference type="RefSeq" id="WP_010074356.1">
    <property type="nucleotide sequence ID" value="NC_014393.1"/>
</dbReference>
<feature type="transmembrane region" description="Helical" evidence="1">
    <location>
        <begin position="66"/>
        <end position="88"/>
    </location>
</feature>
<protein>
    <recommendedName>
        <fullName evidence="4">DMT family transporter</fullName>
    </recommendedName>
</protein>
<dbReference type="InterPro" id="IPR006750">
    <property type="entry name" value="YdcZ"/>
</dbReference>
<dbReference type="HOGENOM" id="CLU_068878_4_0_9"/>
<keyword evidence="3" id="KW-1185">Reference proteome</keyword>
<gene>
    <name evidence="2" type="ordered locus">Clocel_4341</name>
</gene>
<accession>D9SP96</accession>
<name>D9SP96_CLOC7</name>
<dbReference type="AlphaFoldDB" id="D9SP96"/>
<organism evidence="2 3">
    <name type="scientific">Clostridium cellulovorans (strain ATCC 35296 / DSM 3052 / OCM 3 / 743B)</name>
    <dbReference type="NCBI Taxonomy" id="573061"/>
    <lineage>
        <taxon>Bacteria</taxon>
        <taxon>Bacillati</taxon>
        <taxon>Bacillota</taxon>
        <taxon>Clostridia</taxon>
        <taxon>Eubacteriales</taxon>
        <taxon>Clostridiaceae</taxon>
        <taxon>Clostridium</taxon>
    </lineage>
</organism>